<dbReference type="Proteomes" id="UP000800200">
    <property type="component" value="Unassembled WGS sequence"/>
</dbReference>
<accession>A0A6A6ENT7</accession>
<dbReference type="EMBL" id="ML994614">
    <property type="protein sequence ID" value="KAF2193234.1"/>
    <property type="molecule type" value="Genomic_DNA"/>
</dbReference>
<name>A0A6A6ENT7_9PEZI</name>
<reference evidence="1" key="1">
    <citation type="journal article" date="2020" name="Stud. Mycol.">
        <title>101 Dothideomycetes genomes: a test case for predicting lifestyles and emergence of pathogens.</title>
        <authorList>
            <person name="Haridas S."/>
            <person name="Albert R."/>
            <person name="Binder M."/>
            <person name="Bloem J."/>
            <person name="Labutti K."/>
            <person name="Salamov A."/>
            <person name="Andreopoulos B."/>
            <person name="Baker S."/>
            <person name="Barry K."/>
            <person name="Bills G."/>
            <person name="Bluhm B."/>
            <person name="Cannon C."/>
            <person name="Castanera R."/>
            <person name="Culley D."/>
            <person name="Daum C."/>
            <person name="Ezra D."/>
            <person name="Gonzalez J."/>
            <person name="Henrissat B."/>
            <person name="Kuo A."/>
            <person name="Liang C."/>
            <person name="Lipzen A."/>
            <person name="Lutzoni F."/>
            <person name="Magnuson J."/>
            <person name="Mondo S."/>
            <person name="Nolan M."/>
            <person name="Ohm R."/>
            <person name="Pangilinan J."/>
            <person name="Park H.-J."/>
            <person name="Ramirez L."/>
            <person name="Alfaro M."/>
            <person name="Sun H."/>
            <person name="Tritt A."/>
            <person name="Yoshinaga Y."/>
            <person name="Zwiers L.-H."/>
            <person name="Turgeon B."/>
            <person name="Goodwin S."/>
            <person name="Spatafora J."/>
            <person name="Crous P."/>
            <person name="Grigoriev I."/>
        </authorList>
    </citation>
    <scope>NUCLEOTIDE SEQUENCE</scope>
    <source>
        <strain evidence="1">CBS 207.26</strain>
    </source>
</reference>
<protein>
    <submittedName>
        <fullName evidence="1">Uncharacterized protein</fullName>
    </submittedName>
</protein>
<evidence type="ECO:0000313" key="2">
    <source>
        <dbReference type="Proteomes" id="UP000800200"/>
    </source>
</evidence>
<proteinExistence type="predicted"/>
<dbReference type="AlphaFoldDB" id="A0A6A6ENT7"/>
<keyword evidence="2" id="KW-1185">Reference proteome</keyword>
<sequence>MTSVQPSFHKQPQVALLVHANIFLLPCVASNHCVHPSHLQYSLPFHRIASVTFSALHSLFLSSTGFTERGMEE</sequence>
<evidence type="ECO:0000313" key="1">
    <source>
        <dbReference type="EMBL" id="KAF2193234.1"/>
    </source>
</evidence>
<organism evidence="1 2">
    <name type="scientific">Zopfia rhizophila CBS 207.26</name>
    <dbReference type="NCBI Taxonomy" id="1314779"/>
    <lineage>
        <taxon>Eukaryota</taxon>
        <taxon>Fungi</taxon>
        <taxon>Dikarya</taxon>
        <taxon>Ascomycota</taxon>
        <taxon>Pezizomycotina</taxon>
        <taxon>Dothideomycetes</taxon>
        <taxon>Dothideomycetes incertae sedis</taxon>
        <taxon>Zopfiaceae</taxon>
        <taxon>Zopfia</taxon>
    </lineage>
</organism>
<gene>
    <name evidence="1" type="ORF">K469DRAFT_287105</name>
</gene>